<dbReference type="SUPFAM" id="SSF56349">
    <property type="entry name" value="DNA breaking-rejoining enzymes"/>
    <property type="match status" value="1"/>
</dbReference>
<dbReference type="InterPro" id="IPR013762">
    <property type="entry name" value="Integrase-like_cat_sf"/>
</dbReference>
<dbReference type="Gene3D" id="1.10.443.10">
    <property type="entry name" value="Intergrase catalytic core"/>
    <property type="match status" value="1"/>
</dbReference>
<evidence type="ECO:0000256" key="1">
    <source>
        <dbReference type="ARBA" id="ARBA00023172"/>
    </source>
</evidence>
<gene>
    <name evidence="3" type="ORF">Dform_01142</name>
</gene>
<dbReference type="InterPro" id="IPR002104">
    <property type="entry name" value="Integrase_catalytic"/>
</dbReference>
<dbReference type="AlphaFoldDB" id="A0A1P8F7K7"/>
<dbReference type="InterPro" id="IPR050090">
    <property type="entry name" value="Tyrosine_recombinase_XerCD"/>
</dbReference>
<evidence type="ECO:0000313" key="4">
    <source>
        <dbReference type="Proteomes" id="UP000185934"/>
    </source>
</evidence>
<dbReference type="GO" id="GO:0003677">
    <property type="term" value="F:DNA binding"/>
    <property type="evidence" value="ECO:0007669"/>
    <property type="project" value="InterPro"/>
</dbReference>
<dbReference type="Proteomes" id="UP000185934">
    <property type="component" value="Chromosome"/>
</dbReference>
<dbReference type="RefSeq" id="WP_076004155.1">
    <property type="nucleotide sequence ID" value="NZ_CP018258.1"/>
</dbReference>
<reference evidence="4" key="1">
    <citation type="submission" date="2016-11" db="EMBL/GenBank/DDBJ databases">
        <title>Dehalogenimonas formicexedens sp. nov., a chlorinated alkane respiring bacterium isolated from contaminated groundwater.</title>
        <authorList>
            <person name="Key T.A."/>
            <person name="Bowman K.S."/>
            <person name="Lee I."/>
            <person name="Chun J."/>
            <person name="Albuquerque L."/>
            <person name="da Costa M.S."/>
            <person name="Rainey F.A."/>
            <person name="Moe W.M."/>
        </authorList>
    </citation>
    <scope>NUCLEOTIDE SEQUENCE [LARGE SCALE GENOMIC DNA]</scope>
    <source>
        <strain evidence="4">NSZ-14</strain>
    </source>
</reference>
<protein>
    <submittedName>
        <fullName evidence="3">Phage integrase family protein</fullName>
    </submittedName>
</protein>
<dbReference type="PANTHER" id="PTHR30349">
    <property type="entry name" value="PHAGE INTEGRASE-RELATED"/>
    <property type="match status" value="1"/>
</dbReference>
<dbReference type="GO" id="GO:0015074">
    <property type="term" value="P:DNA integration"/>
    <property type="evidence" value="ECO:0007669"/>
    <property type="project" value="InterPro"/>
</dbReference>
<dbReference type="OrthoDB" id="144173at2"/>
<dbReference type="CDD" id="cd00397">
    <property type="entry name" value="DNA_BRE_C"/>
    <property type="match status" value="1"/>
</dbReference>
<sequence length="223" mass="24701">MNEGSAMVVSPQGLNKTSKVLAIQKGEAGTATYVPHLSLPQVKMLAASAAHLGEGHYGDRNELLVLITFDGCLRCSETIGLRVRDIDRNDDGWVVRILGKGHKAGVAAISPSLAARLQAFAYRQKLNPDDRLFPFSRSRAYQIICAAYDGCPELYKPSKEKDRVGAVHALRHSGAIERLRVTRNPTAVQHQLRHRSAVMTLKYFRTLTIDESLTQQKAVDFDY</sequence>
<evidence type="ECO:0000313" key="3">
    <source>
        <dbReference type="EMBL" id="APV44476.1"/>
    </source>
</evidence>
<dbReference type="GO" id="GO:0006310">
    <property type="term" value="P:DNA recombination"/>
    <property type="evidence" value="ECO:0007669"/>
    <property type="project" value="UniProtKB-KW"/>
</dbReference>
<dbReference type="Pfam" id="PF00589">
    <property type="entry name" value="Phage_integrase"/>
    <property type="match status" value="1"/>
</dbReference>
<proteinExistence type="predicted"/>
<feature type="domain" description="Tyr recombinase" evidence="2">
    <location>
        <begin position="32"/>
        <end position="218"/>
    </location>
</feature>
<dbReference type="PROSITE" id="PS51898">
    <property type="entry name" value="TYR_RECOMBINASE"/>
    <property type="match status" value="1"/>
</dbReference>
<dbReference type="EMBL" id="CP018258">
    <property type="protein sequence ID" value="APV44476.1"/>
    <property type="molecule type" value="Genomic_DNA"/>
</dbReference>
<keyword evidence="4" id="KW-1185">Reference proteome</keyword>
<accession>A0A1P8F7K7</accession>
<organism evidence="3 4">
    <name type="scientific">Dehalogenimonas formicexedens</name>
    <dbReference type="NCBI Taxonomy" id="1839801"/>
    <lineage>
        <taxon>Bacteria</taxon>
        <taxon>Bacillati</taxon>
        <taxon>Chloroflexota</taxon>
        <taxon>Dehalococcoidia</taxon>
        <taxon>Dehalococcoidales</taxon>
        <taxon>Dehalococcoidaceae</taxon>
        <taxon>Dehalogenimonas</taxon>
    </lineage>
</organism>
<dbReference type="InterPro" id="IPR011010">
    <property type="entry name" value="DNA_brk_join_enz"/>
</dbReference>
<dbReference type="KEGG" id="dfo:Dform_01142"/>
<dbReference type="PANTHER" id="PTHR30349:SF64">
    <property type="entry name" value="PROPHAGE INTEGRASE INTD-RELATED"/>
    <property type="match status" value="1"/>
</dbReference>
<evidence type="ECO:0000259" key="2">
    <source>
        <dbReference type="PROSITE" id="PS51898"/>
    </source>
</evidence>
<keyword evidence="1" id="KW-0233">DNA recombination</keyword>
<name>A0A1P8F7K7_9CHLR</name>